<protein>
    <submittedName>
        <fullName evidence="2">Putative EF-hand calcium-binding domain-containing protein 10</fullName>
    </submittedName>
</protein>
<sequence length="134" mass="15170">MDVPRASESKDYLQQHKIMELFDNLTAQLVFNRPDNPKEFMANYIQTLKESRTANMNFPCIFDETNIGSVFGMLDPTKKGFITFAQYKEAMVTMGCVGYDTSPPGAEQDCISQDTFTREVKDSLSRASATFQPQ</sequence>
<dbReference type="SUPFAM" id="SSF47391">
    <property type="entry name" value="Dimerization-anchoring domain of cAMP-dependent PK regulatory subunit"/>
    <property type="match status" value="1"/>
</dbReference>
<comment type="caution">
    <text evidence="2">The sequence shown here is derived from an EMBL/GenBank/DDBJ whole genome shotgun (WGS) entry which is preliminary data.</text>
</comment>
<dbReference type="GO" id="GO:0005509">
    <property type="term" value="F:calcium ion binding"/>
    <property type="evidence" value="ECO:0007669"/>
    <property type="project" value="InterPro"/>
</dbReference>
<name>A0A2G8LRD4_STIJA</name>
<dbReference type="EMBL" id="MRZV01000005">
    <property type="protein sequence ID" value="PIK62828.1"/>
    <property type="molecule type" value="Genomic_DNA"/>
</dbReference>
<dbReference type="InterPro" id="IPR056587">
    <property type="entry name" value="EF_EFCAB10_C"/>
</dbReference>
<evidence type="ECO:0000313" key="3">
    <source>
        <dbReference type="Proteomes" id="UP000230750"/>
    </source>
</evidence>
<dbReference type="PANTHER" id="PTHR21847:SF1">
    <property type="entry name" value="EF-HAND CALCIUM-BINDING DOMAIN-CONTAINING PROTEIN 10"/>
    <property type="match status" value="1"/>
</dbReference>
<dbReference type="CDD" id="cd22976">
    <property type="entry name" value="DD_EFCAB10"/>
    <property type="match status" value="1"/>
</dbReference>
<dbReference type="Gene3D" id="1.20.890.10">
    <property type="entry name" value="cAMP-dependent protein kinase regulatory subunit, dimerization-anchoring domain"/>
    <property type="match status" value="1"/>
</dbReference>
<dbReference type="PANTHER" id="PTHR21847">
    <property type="entry name" value="EF-HAND CALCIUM-BINDING DOMAIN-CONTAINING PROTEIN 10"/>
    <property type="match status" value="1"/>
</dbReference>
<gene>
    <name evidence="2" type="ORF">BSL78_00279</name>
</gene>
<dbReference type="STRING" id="307972.A0A2G8LRD4"/>
<dbReference type="PROSITE" id="PS50222">
    <property type="entry name" value="EF_HAND_2"/>
    <property type="match status" value="1"/>
</dbReference>
<dbReference type="InterPro" id="IPR039879">
    <property type="entry name" value="EFC10"/>
</dbReference>
<dbReference type="OrthoDB" id="10260455at2759"/>
<reference evidence="2 3" key="1">
    <citation type="journal article" date="2017" name="PLoS Biol.">
        <title>The sea cucumber genome provides insights into morphological evolution and visceral regeneration.</title>
        <authorList>
            <person name="Zhang X."/>
            <person name="Sun L."/>
            <person name="Yuan J."/>
            <person name="Sun Y."/>
            <person name="Gao Y."/>
            <person name="Zhang L."/>
            <person name="Li S."/>
            <person name="Dai H."/>
            <person name="Hamel J.F."/>
            <person name="Liu C."/>
            <person name="Yu Y."/>
            <person name="Liu S."/>
            <person name="Lin W."/>
            <person name="Guo K."/>
            <person name="Jin S."/>
            <person name="Xu P."/>
            <person name="Storey K.B."/>
            <person name="Huan P."/>
            <person name="Zhang T."/>
            <person name="Zhou Y."/>
            <person name="Zhang J."/>
            <person name="Lin C."/>
            <person name="Li X."/>
            <person name="Xing L."/>
            <person name="Huo D."/>
            <person name="Sun M."/>
            <person name="Wang L."/>
            <person name="Mercier A."/>
            <person name="Li F."/>
            <person name="Yang H."/>
            <person name="Xiang J."/>
        </authorList>
    </citation>
    <scope>NUCLEOTIDE SEQUENCE [LARGE SCALE GENOMIC DNA]</scope>
    <source>
        <strain evidence="2">Shaxun</strain>
        <tissue evidence="2">Muscle</tissue>
    </source>
</reference>
<proteinExistence type="predicted"/>
<dbReference type="InterPro" id="IPR049760">
    <property type="entry name" value="DD_EFCAB10"/>
</dbReference>
<accession>A0A2G8LRD4</accession>
<organism evidence="2 3">
    <name type="scientific">Stichopus japonicus</name>
    <name type="common">Sea cucumber</name>
    <dbReference type="NCBI Taxonomy" id="307972"/>
    <lineage>
        <taxon>Eukaryota</taxon>
        <taxon>Metazoa</taxon>
        <taxon>Echinodermata</taxon>
        <taxon>Eleutherozoa</taxon>
        <taxon>Echinozoa</taxon>
        <taxon>Holothuroidea</taxon>
        <taxon>Aspidochirotacea</taxon>
        <taxon>Aspidochirotida</taxon>
        <taxon>Stichopodidae</taxon>
        <taxon>Apostichopus</taxon>
    </lineage>
</organism>
<evidence type="ECO:0000259" key="1">
    <source>
        <dbReference type="PROSITE" id="PS50222"/>
    </source>
</evidence>
<keyword evidence="3" id="KW-1185">Reference proteome</keyword>
<dbReference type="Pfam" id="PF24548">
    <property type="entry name" value="EF_EFCAB10_C"/>
    <property type="match status" value="1"/>
</dbReference>
<dbReference type="Proteomes" id="UP000230750">
    <property type="component" value="Unassembled WGS sequence"/>
</dbReference>
<dbReference type="InterPro" id="IPR002048">
    <property type="entry name" value="EF_hand_dom"/>
</dbReference>
<dbReference type="AlphaFoldDB" id="A0A2G8LRD4"/>
<feature type="domain" description="EF-hand" evidence="1">
    <location>
        <begin position="62"/>
        <end position="97"/>
    </location>
</feature>
<evidence type="ECO:0000313" key="2">
    <source>
        <dbReference type="EMBL" id="PIK62828.1"/>
    </source>
</evidence>